<name>A0A5E4MAG0_9HEMI</name>
<dbReference type="EMBL" id="CABPRJ010000049">
    <property type="protein sequence ID" value="VVC26855.1"/>
    <property type="molecule type" value="Genomic_DNA"/>
</dbReference>
<feature type="compositionally biased region" description="Polar residues" evidence="1">
    <location>
        <begin position="571"/>
        <end position="587"/>
    </location>
</feature>
<gene>
    <name evidence="3" type="ORF">CINCED_3A006609</name>
</gene>
<feature type="compositionally biased region" description="Polar residues" evidence="1">
    <location>
        <begin position="427"/>
        <end position="483"/>
    </location>
</feature>
<evidence type="ECO:0000256" key="2">
    <source>
        <dbReference type="SAM" id="SignalP"/>
    </source>
</evidence>
<accession>A0A5E4MAG0</accession>
<keyword evidence="4" id="KW-1185">Reference proteome</keyword>
<evidence type="ECO:0000313" key="3">
    <source>
        <dbReference type="EMBL" id="VVC26855.1"/>
    </source>
</evidence>
<feature type="compositionally biased region" description="Polar residues" evidence="1">
    <location>
        <begin position="732"/>
        <end position="741"/>
    </location>
</feature>
<protein>
    <submittedName>
        <fullName evidence="3">Uncharacterized protein</fullName>
    </submittedName>
</protein>
<feature type="region of interest" description="Disordered" evidence="1">
    <location>
        <begin position="732"/>
        <end position="762"/>
    </location>
</feature>
<feature type="signal peptide" evidence="2">
    <location>
        <begin position="1"/>
        <end position="20"/>
    </location>
</feature>
<reference evidence="3 4" key="1">
    <citation type="submission" date="2019-08" db="EMBL/GenBank/DDBJ databases">
        <authorList>
            <person name="Alioto T."/>
            <person name="Alioto T."/>
            <person name="Gomez Garrido J."/>
        </authorList>
    </citation>
    <scope>NUCLEOTIDE SEQUENCE [LARGE SCALE GENOMIC DNA]</scope>
</reference>
<organism evidence="3 4">
    <name type="scientific">Cinara cedri</name>
    <dbReference type="NCBI Taxonomy" id="506608"/>
    <lineage>
        <taxon>Eukaryota</taxon>
        <taxon>Metazoa</taxon>
        <taxon>Ecdysozoa</taxon>
        <taxon>Arthropoda</taxon>
        <taxon>Hexapoda</taxon>
        <taxon>Insecta</taxon>
        <taxon>Pterygota</taxon>
        <taxon>Neoptera</taxon>
        <taxon>Paraneoptera</taxon>
        <taxon>Hemiptera</taxon>
        <taxon>Sternorrhyncha</taxon>
        <taxon>Aphidomorpha</taxon>
        <taxon>Aphidoidea</taxon>
        <taxon>Aphididae</taxon>
        <taxon>Lachninae</taxon>
        <taxon>Cinara</taxon>
    </lineage>
</organism>
<feature type="compositionally biased region" description="Polar residues" evidence="1">
    <location>
        <begin position="383"/>
        <end position="411"/>
    </location>
</feature>
<evidence type="ECO:0000256" key="1">
    <source>
        <dbReference type="SAM" id="MobiDB-lite"/>
    </source>
</evidence>
<evidence type="ECO:0000313" key="4">
    <source>
        <dbReference type="Proteomes" id="UP000325440"/>
    </source>
</evidence>
<feature type="compositionally biased region" description="Low complexity" evidence="1">
    <location>
        <begin position="282"/>
        <end position="306"/>
    </location>
</feature>
<dbReference type="AlphaFoldDB" id="A0A5E4MAG0"/>
<proteinExistence type="predicted"/>
<feature type="chain" id="PRO_5022783116" evidence="2">
    <location>
        <begin position="21"/>
        <end position="762"/>
    </location>
</feature>
<feature type="region of interest" description="Disordered" evidence="1">
    <location>
        <begin position="554"/>
        <end position="592"/>
    </location>
</feature>
<dbReference type="Proteomes" id="UP000325440">
    <property type="component" value="Unassembled WGS sequence"/>
</dbReference>
<dbReference type="OrthoDB" id="6616552at2759"/>
<feature type="region of interest" description="Disordered" evidence="1">
    <location>
        <begin position="277"/>
        <end position="483"/>
    </location>
</feature>
<keyword evidence="2" id="KW-0732">Signal</keyword>
<sequence length="762" mass="80965">MAFTVVLGLAVLSVANQGHTFTITATGVKPTIKPFSPFTTQQPQLSDLTKSTFGSKNEAPKPFGAPFEPFKQPYQPYQPFKQPYQPYQPGPFRTNYQPFGPFPGYPGPIVYPGQVGYPSGPSVYPQQQQHPAFHFDQHKQFGLQPFPSAPFDQTVSPFKLGSSKKFNKSPSGFFDFNQPGKYFQEHQFGAYHGPEFSSAVVPAEHNLKQSKPKDIFLGKPSVPIVPAFSSFGFSKEGGFGLPSPASFGYKSPIVPPTQVSQSLLKTLPPFVKNTFSIGQNFSTTPATTTSTEVSSSSSNEEPATPTASEVTGEPSSASPAADPQPTSPSQEEVTASVAATATEVATNNEAPAADDIAAAQQQQQSEQQSNLSEDNDPKIDNTDAVTVSAATGENTDSVQLTDSSQVSTKSESAAEPAVVPTKEVIETTVTGDASSDPSESFSEATIFESSTDTVASAGSSQETDFGKSEQAQASLTPKTNNFPGQQAGETAFVSDLSTANLFPTSKFSNFEQSIDLRQPSYYSYIPQYNQLNKNLPSHSGGNFIYEFGFNKKNEQSEKDKSTKEDEKPELTTVTNPSSSEVSNTSVAAPSGADNLPKKINAVQIIQDGSFDPFNGQLPLLFDPSSAAAGSPLDTFGFYNHPSVTAFSSQASLASYSPEDAFSNFGTNQFRTQGFLVEGSPSLTPLPAKTIVQTSRTPVSISSVDHPLHGQVFKYSQSFVPYPALVQAGNTAEVPSSTTTPTAIPVESSSSISTTAATAAATA</sequence>
<feature type="compositionally biased region" description="Low complexity" evidence="1">
    <location>
        <begin position="314"/>
        <end position="372"/>
    </location>
</feature>
<feature type="compositionally biased region" description="Basic and acidic residues" evidence="1">
    <location>
        <begin position="554"/>
        <end position="569"/>
    </location>
</feature>
<feature type="compositionally biased region" description="Low complexity" evidence="1">
    <location>
        <begin position="747"/>
        <end position="762"/>
    </location>
</feature>